<evidence type="ECO:0000313" key="1">
    <source>
        <dbReference type="EMBL" id="OHU46142.1"/>
    </source>
</evidence>
<protein>
    <submittedName>
        <fullName evidence="1">Metallophosphoesterase</fullName>
    </submittedName>
</protein>
<dbReference type="Gene3D" id="3.60.21.10">
    <property type="match status" value="1"/>
</dbReference>
<dbReference type="SUPFAM" id="SSF56300">
    <property type="entry name" value="Metallo-dependent phosphatases"/>
    <property type="match status" value="1"/>
</dbReference>
<evidence type="ECO:0000313" key="2">
    <source>
        <dbReference type="Proteomes" id="UP000180043"/>
    </source>
</evidence>
<sequence length="156" mass="17336">MAQSGASFICGVYGNHCTDDYMPDHGIVDLIGDRALPARRRVLEFPGHRAISVLAVQGCVRYKSDPDDVLFTQAQYAAAIDRLPAAELVVTHCPPAGINDARDAAHQGIEALRTWVDRHRPRWLLHGHTYDNPPRSRHEGTEVIYTHGHAVVDLRL</sequence>
<gene>
    <name evidence="1" type="ORF">BKG82_28440</name>
</gene>
<comment type="caution">
    <text evidence="1">The sequence shown here is derived from an EMBL/GenBank/DDBJ whole genome shotgun (WGS) entry which is preliminary data.</text>
</comment>
<proteinExistence type="predicted"/>
<organism evidence="1 2">
    <name type="scientific">Mycobacteroides chelonae</name>
    <name type="common">Mycobacterium chelonae</name>
    <dbReference type="NCBI Taxonomy" id="1774"/>
    <lineage>
        <taxon>Bacteria</taxon>
        <taxon>Bacillati</taxon>
        <taxon>Actinomycetota</taxon>
        <taxon>Actinomycetes</taxon>
        <taxon>Mycobacteriales</taxon>
        <taxon>Mycobacteriaceae</taxon>
        <taxon>Mycobacteroides</taxon>
    </lineage>
</organism>
<dbReference type="AlphaFoldDB" id="A0A1S1LH53"/>
<accession>A0A1S1LH53</accession>
<dbReference type="EMBL" id="MLIQ01000049">
    <property type="protein sequence ID" value="OHU46142.1"/>
    <property type="molecule type" value="Genomic_DNA"/>
</dbReference>
<reference evidence="1 2" key="1">
    <citation type="submission" date="2016-10" db="EMBL/GenBank/DDBJ databases">
        <title>Evaluation of Human, Veterinary and Environmental Mycobacterium chelonae Isolates by Core Genome Phylogenomic Analysis, Targeted Gene Comparison, and Anti-microbial Susceptibility Patterns: A Tale of Mistaken Identities.</title>
        <authorList>
            <person name="Fogelson S.B."/>
            <person name="Camus A.C."/>
            <person name="Lorenz W."/>
            <person name="Vasireddy R."/>
            <person name="Vasireddy S."/>
            <person name="Smith T."/>
            <person name="Brown-Elliott B.A."/>
            <person name="Wallace R.J.Jr."/>
            <person name="Hasan N.A."/>
            <person name="Reischl U."/>
            <person name="Sanchez S."/>
        </authorList>
    </citation>
    <scope>NUCLEOTIDE SEQUENCE [LARGE SCALE GENOMIC DNA]</scope>
    <source>
        <strain evidence="1 2">15515</strain>
    </source>
</reference>
<dbReference type="InterPro" id="IPR029052">
    <property type="entry name" value="Metallo-depent_PP-like"/>
</dbReference>
<dbReference type="Proteomes" id="UP000180043">
    <property type="component" value="Unassembled WGS sequence"/>
</dbReference>
<name>A0A1S1LH53_MYCCH</name>